<name>A0A4V2Q255_9RHOB</name>
<keyword evidence="4" id="KW-1185">Reference proteome</keyword>
<dbReference type="Pfam" id="PF01266">
    <property type="entry name" value="DAO"/>
    <property type="match status" value="1"/>
</dbReference>
<dbReference type="GO" id="GO:0016491">
    <property type="term" value="F:oxidoreductase activity"/>
    <property type="evidence" value="ECO:0007669"/>
    <property type="project" value="UniProtKB-KW"/>
</dbReference>
<dbReference type="SUPFAM" id="SSF51905">
    <property type="entry name" value="FAD/NAD(P)-binding domain"/>
    <property type="match status" value="1"/>
</dbReference>
<organism evidence="3 4">
    <name type="scientific">Shimia isoporae</name>
    <dbReference type="NCBI Taxonomy" id="647720"/>
    <lineage>
        <taxon>Bacteria</taxon>
        <taxon>Pseudomonadati</taxon>
        <taxon>Pseudomonadota</taxon>
        <taxon>Alphaproteobacteria</taxon>
        <taxon>Rhodobacterales</taxon>
        <taxon>Roseobacteraceae</taxon>
    </lineage>
</organism>
<dbReference type="InterPro" id="IPR006076">
    <property type="entry name" value="FAD-dep_OxRdtase"/>
</dbReference>
<dbReference type="AlphaFoldDB" id="A0A4V2Q255"/>
<evidence type="ECO:0000259" key="2">
    <source>
        <dbReference type="Pfam" id="PF01266"/>
    </source>
</evidence>
<dbReference type="OrthoDB" id="6949587at2"/>
<feature type="domain" description="FAD dependent oxidoreductase" evidence="2">
    <location>
        <begin position="4"/>
        <end position="341"/>
    </location>
</feature>
<comment type="caution">
    <text evidence="3">The sequence shown here is derived from an EMBL/GenBank/DDBJ whole genome shotgun (WGS) entry which is preliminary data.</text>
</comment>
<dbReference type="Gene3D" id="3.50.50.60">
    <property type="entry name" value="FAD/NAD(P)-binding domain"/>
    <property type="match status" value="1"/>
</dbReference>
<dbReference type="SUPFAM" id="SSF54373">
    <property type="entry name" value="FAD-linked reductases, C-terminal domain"/>
    <property type="match status" value="1"/>
</dbReference>
<reference evidence="3 4" key="1">
    <citation type="submission" date="2019-03" db="EMBL/GenBank/DDBJ databases">
        <title>Genomic Encyclopedia of Archaeal and Bacterial Type Strains, Phase II (KMG-II): from individual species to whole genera.</title>
        <authorList>
            <person name="Goeker M."/>
        </authorList>
    </citation>
    <scope>NUCLEOTIDE SEQUENCE [LARGE SCALE GENOMIC DNA]</scope>
    <source>
        <strain evidence="3 4">DSM 26433</strain>
    </source>
</reference>
<gene>
    <name evidence="3" type="ORF">BXY66_2533</name>
</gene>
<dbReference type="InterPro" id="IPR036188">
    <property type="entry name" value="FAD/NAD-bd_sf"/>
</dbReference>
<proteinExistence type="predicted"/>
<dbReference type="GO" id="GO:0005737">
    <property type="term" value="C:cytoplasm"/>
    <property type="evidence" value="ECO:0007669"/>
    <property type="project" value="TreeGrafter"/>
</dbReference>
<evidence type="ECO:0000313" key="4">
    <source>
        <dbReference type="Proteomes" id="UP000295673"/>
    </source>
</evidence>
<dbReference type="Proteomes" id="UP000295673">
    <property type="component" value="Unassembled WGS sequence"/>
</dbReference>
<keyword evidence="1" id="KW-0560">Oxidoreductase</keyword>
<sequence>MEADFAVIGGGLVGLSVALGLLNAGQKVVVIDGAESDPKASRGNFGLIWLQGKGVSQPRYARWSKESADLWVGFARDLSDITGVDLGLRQEGGLDLHFSDDSLEFAISENEAIQAKLGADYPFEVLGPDALRSEEPEVGPKVAGAVLHPGDGHADPLALLTALAKAVSLKGGQILAGAPVVGVAPRDGGFSLTCEDGSQVRTARVVLAAGLGAIKLGPSLGFCAPLKPERGQVLITEKMPPLLRRPSLIARQVHAGGIQIGATNEDVGMSRSVTFEGVAKLAADAVDAYPALARAQLLRAWGALRVMSPDGLPIYQESDEFPGAFMVSCHSGVTLAAVHAMRLPSWILKQADAPDLGVFGDDRFAA</sequence>
<dbReference type="PANTHER" id="PTHR13847">
    <property type="entry name" value="SARCOSINE DEHYDROGENASE-RELATED"/>
    <property type="match status" value="1"/>
</dbReference>
<dbReference type="EMBL" id="SMGR01000002">
    <property type="protein sequence ID" value="TCL01221.1"/>
    <property type="molecule type" value="Genomic_DNA"/>
</dbReference>
<dbReference type="RefSeq" id="WP_132860556.1">
    <property type="nucleotide sequence ID" value="NZ_SMGR01000002.1"/>
</dbReference>
<accession>A0A4V2Q255</accession>
<evidence type="ECO:0000313" key="3">
    <source>
        <dbReference type="EMBL" id="TCL01221.1"/>
    </source>
</evidence>
<protein>
    <submittedName>
        <fullName evidence="3">Glycine/D-amino acid oxidase-like deaminating enzyme</fullName>
    </submittedName>
</protein>
<evidence type="ECO:0000256" key="1">
    <source>
        <dbReference type="ARBA" id="ARBA00023002"/>
    </source>
</evidence>
<dbReference type="PANTHER" id="PTHR13847:SF289">
    <property type="entry name" value="GLYCINE OXIDASE"/>
    <property type="match status" value="1"/>
</dbReference>
<dbReference type="Gene3D" id="3.30.9.10">
    <property type="entry name" value="D-Amino Acid Oxidase, subunit A, domain 2"/>
    <property type="match status" value="1"/>
</dbReference>